<proteinExistence type="predicted"/>
<dbReference type="PANTHER" id="PTHR13887">
    <property type="entry name" value="GLUTATHIONE S-TRANSFERASE KAPPA"/>
    <property type="match status" value="1"/>
</dbReference>
<dbReference type="Gene3D" id="3.40.30.10">
    <property type="entry name" value="Glutaredoxin"/>
    <property type="match status" value="1"/>
</dbReference>
<organism evidence="3 4">
    <name type="scientific">Marchantia polymorpha subsp. ruderalis</name>
    <dbReference type="NCBI Taxonomy" id="1480154"/>
    <lineage>
        <taxon>Eukaryota</taxon>
        <taxon>Viridiplantae</taxon>
        <taxon>Streptophyta</taxon>
        <taxon>Embryophyta</taxon>
        <taxon>Marchantiophyta</taxon>
        <taxon>Marchantiopsida</taxon>
        <taxon>Marchantiidae</taxon>
        <taxon>Marchantiales</taxon>
        <taxon>Marchantiaceae</taxon>
        <taxon>Marchantia</taxon>
    </lineage>
</organism>
<dbReference type="Proteomes" id="UP001162541">
    <property type="component" value="Chromosome 1"/>
</dbReference>
<name>A0A176WS30_MARPO</name>
<evidence type="ECO:0000259" key="1">
    <source>
        <dbReference type="Pfam" id="PF01323"/>
    </source>
</evidence>
<reference evidence="2" key="2">
    <citation type="journal article" date="2019" name="Curr. Biol.">
        <title>Chromatin organization in early land plants reveals an ancestral association between H3K27me3, transposons, and constitutive heterochromatin.</title>
        <authorList>
            <person name="Montgomery S.A."/>
            <person name="Tanizawa Y."/>
            <person name="Galik B."/>
            <person name="Wang N."/>
            <person name="Ito T."/>
            <person name="Mochizuki T."/>
            <person name="Akimcheva S."/>
            <person name="Bowman J."/>
            <person name="Cognat V."/>
            <person name="Drouard L."/>
            <person name="Ekker H."/>
            <person name="Houng S."/>
            <person name="Kohchi T."/>
            <person name="Lin S."/>
            <person name="Liu L.D."/>
            <person name="Nakamura Y."/>
            <person name="Valeeva L.R."/>
            <person name="Shakirov E.V."/>
            <person name="Shippen D.E."/>
            <person name="Wei W."/>
            <person name="Yagura M."/>
            <person name="Yamaoka S."/>
            <person name="Yamato K.T."/>
            <person name="Liu C."/>
            <person name="Berger F."/>
        </authorList>
    </citation>
    <scope>NUCLEOTIDE SEQUENCE [LARGE SCALE GENOMIC DNA]</scope>
    <source>
        <strain evidence="2">Tak-1</strain>
    </source>
</reference>
<dbReference type="EMBL" id="AP019866">
    <property type="protein sequence ID" value="BBM98914.1"/>
    <property type="molecule type" value="Genomic_DNA"/>
</dbReference>
<dbReference type="PANTHER" id="PTHR13887:SF41">
    <property type="entry name" value="THIOREDOXIN SUPERFAMILY PROTEIN"/>
    <property type="match status" value="1"/>
</dbReference>
<protein>
    <recommendedName>
        <fullName evidence="1">DSBA-like thioredoxin domain-containing protein</fullName>
    </recommendedName>
</protein>
<dbReference type="InterPro" id="IPR001853">
    <property type="entry name" value="DSBA-like_thioredoxin_dom"/>
</dbReference>
<dbReference type="SUPFAM" id="SSF52833">
    <property type="entry name" value="Thioredoxin-like"/>
    <property type="match status" value="1"/>
</dbReference>
<dbReference type="EMBL" id="LVLJ01000183">
    <property type="protein sequence ID" value="OAE35353.1"/>
    <property type="molecule type" value="Genomic_DNA"/>
</dbReference>
<reference evidence="3 4" key="1">
    <citation type="submission" date="2016-03" db="EMBL/GenBank/DDBJ databases">
        <title>Mechanisms controlling the formation of the plant cell surface in tip-growing cells are functionally conserved among land plants.</title>
        <authorList>
            <person name="Honkanen S."/>
            <person name="Jones V.A."/>
            <person name="Morieri G."/>
            <person name="Champion C."/>
            <person name="Hetherington A.J."/>
            <person name="Kelly S."/>
            <person name="Saint-Marcoux D."/>
            <person name="Proust H."/>
            <person name="Prescott H."/>
            <person name="Dolan L."/>
        </authorList>
    </citation>
    <scope>NUCLEOTIDE SEQUENCE [LARGE SCALE GENOMIC DNA]</scope>
    <source>
        <strain evidence="4">cv. Tak-1 and cv. Tak-2</strain>
        <tissue evidence="3">Whole gametophyte</tissue>
    </source>
</reference>
<reference evidence="5" key="3">
    <citation type="journal article" date="2020" name="Curr. Biol.">
        <title>Chromatin organization in early land plants reveals an ancestral association between H3K27me3, transposons, and constitutive heterochromatin.</title>
        <authorList>
            <person name="Montgomery S.A."/>
            <person name="Tanizawa Y."/>
            <person name="Galik B."/>
            <person name="Wang N."/>
            <person name="Ito T."/>
            <person name="Mochizuki T."/>
            <person name="Akimcheva S."/>
            <person name="Bowman J.L."/>
            <person name="Cognat V."/>
            <person name="Marechal-Drouard L."/>
            <person name="Ekker H."/>
            <person name="Hong S.F."/>
            <person name="Kohchi T."/>
            <person name="Lin S.S."/>
            <person name="Liu L.D."/>
            <person name="Nakamura Y."/>
            <person name="Valeeva L.R."/>
            <person name="Shakirov E.V."/>
            <person name="Shippen D.E."/>
            <person name="Wei W.L."/>
            <person name="Yagura M."/>
            <person name="Yamaoka S."/>
            <person name="Yamato K.T."/>
            <person name="Liu C."/>
            <person name="Berger F."/>
        </authorList>
    </citation>
    <scope>NUCLEOTIDE SEQUENCE [LARGE SCALE GENOMIC DNA]</scope>
    <source>
        <strain evidence="5">Tak-1</strain>
    </source>
</reference>
<evidence type="ECO:0000313" key="3">
    <source>
        <dbReference type="EMBL" id="OAE35353.1"/>
    </source>
</evidence>
<dbReference type="GO" id="GO:0016491">
    <property type="term" value="F:oxidoreductase activity"/>
    <property type="evidence" value="ECO:0007669"/>
    <property type="project" value="InterPro"/>
</dbReference>
<sequence>MAKNLIKIDIVSDTVCPWCFIGKKYLEKAMRSCEDKFDFEVRWHPYMLNPNAPKEGVNKLEHYKQKFGSTRVQSMVERVGQVFAGLGVQYSMGGKTGNTLDSHRLIALAGRQGLEKQNNLVEELFLNYFAEEKHLGDRQVLLNAAHKVGIEGAEQLLDDPNAGVKEIHEEIQKYARGVNGVPHFTIGDRIQLSGAQPPQSFVEAFEVAAKPQ</sequence>
<accession>A0A176WS30</accession>
<evidence type="ECO:0000313" key="4">
    <source>
        <dbReference type="Proteomes" id="UP000077202"/>
    </source>
</evidence>
<keyword evidence="4" id="KW-1185">Reference proteome</keyword>
<dbReference type="Pfam" id="PF01323">
    <property type="entry name" value="DSBA"/>
    <property type="match status" value="1"/>
</dbReference>
<dbReference type="CDD" id="cd03024">
    <property type="entry name" value="DsbA_FrnE"/>
    <property type="match status" value="1"/>
</dbReference>
<dbReference type="AlphaFoldDB" id="A0A176WS30"/>
<gene>
    <name evidence="3" type="ORF">AXG93_3546s1110</name>
    <name evidence="2" type="ORF">Mp_1g17170</name>
</gene>
<evidence type="ECO:0000313" key="5">
    <source>
        <dbReference type="Proteomes" id="UP001162541"/>
    </source>
</evidence>
<dbReference type="InterPro" id="IPR036249">
    <property type="entry name" value="Thioredoxin-like_sf"/>
</dbReference>
<evidence type="ECO:0000313" key="2">
    <source>
        <dbReference type="EMBL" id="BBM98914.1"/>
    </source>
</evidence>
<dbReference type="Proteomes" id="UP000077202">
    <property type="component" value="Unassembled WGS sequence"/>
</dbReference>
<feature type="domain" description="DSBA-like thioredoxin" evidence="1">
    <location>
        <begin position="8"/>
        <end position="205"/>
    </location>
</feature>